<accession>A0A8E2ESI9</accession>
<dbReference type="PANTHER" id="PTHR24148">
    <property type="entry name" value="ANKYRIN REPEAT DOMAIN-CONTAINING PROTEIN 39 HOMOLOG-RELATED"/>
    <property type="match status" value="1"/>
</dbReference>
<dbReference type="Pfam" id="PF06985">
    <property type="entry name" value="HET"/>
    <property type="match status" value="1"/>
</dbReference>
<dbReference type="PROSITE" id="PS50088">
    <property type="entry name" value="ANK_REPEAT"/>
    <property type="match status" value="2"/>
</dbReference>
<dbReference type="Gene3D" id="1.25.40.20">
    <property type="entry name" value="Ankyrin repeat-containing domain"/>
    <property type="match status" value="2"/>
</dbReference>
<dbReference type="PROSITE" id="PS50297">
    <property type="entry name" value="ANK_REP_REGION"/>
    <property type="match status" value="2"/>
</dbReference>
<dbReference type="SUPFAM" id="SSF48403">
    <property type="entry name" value="Ankyrin repeat"/>
    <property type="match status" value="1"/>
</dbReference>
<evidence type="ECO:0000313" key="4">
    <source>
        <dbReference type="Proteomes" id="UP000250140"/>
    </source>
</evidence>
<evidence type="ECO:0000313" key="3">
    <source>
        <dbReference type="EMBL" id="OCL03806.1"/>
    </source>
</evidence>
<feature type="domain" description="Heterokaryon incompatibility" evidence="2">
    <location>
        <begin position="39"/>
        <end position="172"/>
    </location>
</feature>
<dbReference type="InterPro" id="IPR010730">
    <property type="entry name" value="HET"/>
</dbReference>
<keyword evidence="1" id="KW-0040">ANK repeat</keyword>
<dbReference type="InterPro" id="IPR036770">
    <property type="entry name" value="Ankyrin_rpt-contain_sf"/>
</dbReference>
<dbReference type="AlphaFoldDB" id="A0A8E2ESI9"/>
<feature type="repeat" description="ANK" evidence="1">
    <location>
        <begin position="577"/>
        <end position="601"/>
    </location>
</feature>
<organism evidence="3 4">
    <name type="scientific">Glonium stellatum</name>
    <dbReference type="NCBI Taxonomy" id="574774"/>
    <lineage>
        <taxon>Eukaryota</taxon>
        <taxon>Fungi</taxon>
        <taxon>Dikarya</taxon>
        <taxon>Ascomycota</taxon>
        <taxon>Pezizomycotina</taxon>
        <taxon>Dothideomycetes</taxon>
        <taxon>Pleosporomycetidae</taxon>
        <taxon>Gloniales</taxon>
        <taxon>Gloniaceae</taxon>
        <taxon>Glonium</taxon>
    </lineage>
</organism>
<dbReference type="SMART" id="SM00248">
    <property type="entry name" value="ANK"/>
    <property type="match status" value="4"/>
</dbReference>
<evidence type="ECO:0000259" key="2">
    <source>
        <dbReference type="Pfam" id="PF06985"/>
    </source>
</evidence>
<sequence>SIRLLRLMPLENESTEGAEIQCELLEYSLQDPNKGTHLYEALSYTWGSSEKPRSVSIKGQNLAVTENLYTALLRLRDRSFERIIWIDAVCINQENLKEQGHQVQLMAEIYSKAIRVLVWLGETADNSDTAMERIRIAAENESTDSLNNKIIQQAIFALLQRPWFRRIWVLQEVAAARHILIICGSIEIDGYAFCLGVNRFYEARPDLESLIRSIIYLIRGAIFRPKHVMSSLGRASLNIRPLGELIDMFHTHEATKPVDKVYALLGMSSDNPNTANLLPDYEVIWEKLFENLIKFLLCNQVFVKTRGNEGRAVIKSRGCVLGQVLSIKSDDRDNVNITFRNMPKLLGCKKEFHALWTLQASAKHIREGDIVCLLQGALKPMIIRPCKDYFIIIRIAASPEGKSTKSGDIEWAKLLRLIKVFPRDFLLIWDWENSPEKLQDLGEYETLIRTTNWVSEHSKTELGDHLDKATRTWNVAMVLDDLEEYQKAEGRLQEAMEGYKVAFGVEHPHPPKSQYGRTPLSHEAVIKLLLKTGKVEIDFKNESGRTPLSLVAGGGYEAVVKLLLETSNVEINSKDESGQTPLSWAARRGHHAVVKLLLGTGNVEIDSKDKNGRTPLIWAITRGHKAVVKLLLGTG</sequence>
<dbReference type="Proteomes" id="UP000250140">
    <property type="component" value="Unassembled WGS sequence"/>
</dbReference>
<evidence type="ECO:0000256" key="1">
    <source>
        <dbReference type="PROSITE-ProRule" id="PRU00023"/>
    </source>
</evidence>
<proteinExistence type="predicted"/>
<reference evidence="3 4" key="1">
    <citation type="journal article" date="2016" name="Nat. Commun.">
        <title>Ectomycorrhizal ecology is imprinted in the genome of the dominant symbiotic fungus Cenococcum geophilum.</title>
        <authorList>
            <consortium name="DOE Joint Genome Institute"/>
            <person name="Peter M."/>
            <person name="Kohler A."/>
            <person name="Ohm R.A."/>
            <person name="Kuo A."/>
            <person name="Krutzmann J."/>
            <person name="Morin E."/>
            <person name="Arend M."/>
            <person name="Barry K.W."/>
            <person name="Binder M."/>
            <person name="Choi C."/>
            <person name="Clum A."/>
            <person name="Copeland A."/>
            <person name="Grisel N."/>
            <person name="Haridas S."/>
            <person name="Kipfer T."/>
            <person name="LaButti K."/>
            <person name="Lindquist E."/>
            <person name="Lipzen A."/>
            <person name="Maire R."/>
            <person name="Meier B."/>
            <person name="Mihaltcheva S."/>
            <person name="Molinier V."/>
            <person name="Murat C."/>
            <person name="Poggeler S."/>
            <person name="Quandt C.A."/>
            <person name="Sperisen C."/>
            <person name="Tritt A."/>
            <person name="Tisserant E."/>
            <person name="Crous P.W."/>
            <person name="Henrissat B."/>
            <person name="Nehls U."/>
            <person name="Egli S."/>
            <person name="Spatafora J.W."/>
            <person name="Grigoriev I.V."/>
            <person name="Martin F.M."/>
        </authorList>
    </citation>
    <scope>NUCLEOTIDE SEQUENCE [LARGE SCALE GENOMIC DNA]</scope>
    <source>
        <strain evidence="3 4">CBS 207.34</strain>
    </source>
</reference>
<dbReference type="InterPro" id="IPR002110">
    <property type="entry name" value="Ankyrin_rpt"/>
</dbReference>
<keyword evidence="4" id="KW-1185">Reference proteome</keyword>
<dbReference type="PANTHER" id="PTHR24148:SF78">
    <property type="entry name" value="HETEROKARYON INCOMPATIBILITY DOMAIN-CONTAINING PROTEIN"/>
    <property type="match status" value="1"/>
</dbReference>
<gene>
    <name evidence="3" type="ORF">AOQ84DRAFT_274561</name>
</gene>
<name>A0A8E2ESI9_9PEZI</name>
<protein>
    <submittedName>
        <fullName evidence="3">HET-domain-containing protein</fullName>
    </submittedName>
</protein>
<dbReference type="Gene3D" id="1.25.40.10">
    <property type="entry name" value="Tetratricopeptide repeat domain"/>
    <property type="match status" value="1"/>
</dbReference>
<dbReference type="OrthoDB" id="194358at2759"/>
<feature type="repeat" description="ANK" evidence="1">
    <location>
        <begin position="611"/>
        <end position="635"/>
    </location>
</feature>
<feature type="non-terminal residue" evidence="3">
    <location>
        <position position="1"/>
    </location>
</feature>
<dbReference type="InterPro" id="IPR011990">
    <property type="entry name" value="TPR-like_helical_dom_sf"/>
</dbReference>
<dbReference type="InterPro" id="IPR052895">
    <property type="entry name" value="HetReg/Transcr_Mod"/>
</dbReference>
<dbReference type="EMBL" id="KV750677">
    <property type="protein sequence ID" value="OCL03806.1"/>
    <property type="molecule type" value="Genomic_DNA"/>
</dbReference>
<feature type="non-terminal residue" evidence="3">
    <location>
        <position position="635"/>
    </location>
</feature>
<dbReference type="Pfam" id="PF12796">
    <property type="entry name" value="Ank_2"/>
    <property type="match status" value="1"/>
</dbReference>